<keyword evidence="2" id="KW-0547">Nucleotide-binding</keyword>
<evidence type="ECO:0000256" key="4">
    <source>
        <dbReference type="ARBA" id="ARBA00023134"/>
    </source>
</evidence>
<evidence type="ECO:0000256" key="5">
    <source>
        <dbReference type="ARBA" id="ARBA00023242"/>
    </source>
</evidence>
<keyword evidence="5" id="KW-0539">Nucleus</keyword>
<dbReference type="InterPro" id="IPR023179">
    <property type="entry name" value="GTP-bd_ortho_bundle_sf"/>
</dbReference>
<accession>C1MKD2</accession>
<dbReference type="STRING" id="564608.C1MKD2"/>
<name>C1MKD2_MICPC</name>
<dbReference type="PANTHER" id="PTHR11089:SF30">
    <property type="entry name" value="GUANINE NUCLEOTIDE-BINDING PROTEIN-LIKE 3 HOMOLOG"/>
    <property type="match status" value="1"/>
</dbReference>
<protein>
    <submittedName>
        <fullName evidence="8">Predicted protein</fullName>
    </submittedName>
</protein>
<reference evidence="8 9" key="1">
    <citation type="journal article" date="2009" name="Science">
        <title>Green evolution and dynamic adaptations revealed by genomes of the marine picoeukaryotes Micromonas.</title>
        <authorList>
            <person name="Worden A.Z."/>
            <person name="Lee J.H."/>
            <person name="Mock T."/>
            <person name="Rouze P."/>
            <person name="Simmons M.P."/>
            <person name="Aerts A.L."/>
            <person name="Allen A.E."/>
            <person name="Cuvelier M.L."/>
            <person name="Derelle E."/>
            <person name="Everett M.V."/>
            <person name="Foulon E."/>
            <person name="Grimwood J."/>
            <person name="Gundlach H."/>
            <person name="Henrissat B."/>
            <person name="Napoli C."/>
            <person name="McDonald S.M."/>
            <person name="Parker M.S."/>
            <person name="Rombauts S."/>
            <person name="Salamov A."/>
            <person name="Von Dassow P."/>
            <person name="Badger J.H."/>
            <person name="Coutinho P.M."/>
            <person name="Demir E."/>
            <person name="Dubchak I."/>
            <person name="Gentemann C."/>
            <person name="Eikrem W."/>
            <person name="Gready J.E."/>
            <person name="John U."/>
            <person name="Lanier W."/>
            <person name="Lindquist E.A."/>
            <person name="Lucas S."/>
            <person name="Mayer K.F."/>
            <person name="Moreau H."/>
            <person name="Not F."/>
            <person name="Otillar R."/>
            <person name="Panaud O."/>
            <person name="Pangilinan J."/>
            <person name="Paulsen I."/>
            <person name="Piegu B."/>
            <person name="Poliakov A."/>
            <person name="Robbens S."/>
            <person name="Schmutz J."/>
            <person name="Toulza E."/>
            <person name="Wyss T."/>
            <person name="Zelensky A."/>
            <person name="Zhou K."/>
            <person name="Armbrust E.V."/>
            <person name="Bhattacharya D."/>
            <person name="Goodenough U.W."/>
            <person name="Van de Peer Y."/>
            <person name="Grigoriev I.V."/>
        </authorList>
    </citation>
    <scope>NUCLEOTIDE SEQUENCE [LARGE SCALE GENOMIC DNA]</scope>
    <source>
        <strain evidence="8 9">CCMP1545</strain>
    </source>
</reference>
<dbReference type="Pfam" id="PF01926">
    <property type="entry name" value="MMR_HSR1"/>
    <property type="match status" value="1"/>
</dbReference>
<feature type="region of interest" description="Disordered" evidence="6">
    <location>
        <begin position="504"/>
        <end position="526"/>
    </location>
</feature>
<dbReference type="InterPro" id="IPR030378">
    <property type="entry name" value="G_CP_dom"/>
</dbReference>
<dbReference type="KEGG" id="mpp:MICPUCDRAFT_49418"/>
<dbReference type="OMA" id="FKLDGLW"/>
<dbReference type="Gene3D" id="1.10.1580.10">
    <property type="match status" value="1"/>
</dbReference>
<keyword evidence="4" id="KW-0342">GTP-binding</keyword>
<dbReference type="InterPro" id="IPR014813">
    <property type="entry name" value="Gnl3_N_dom"/>
</dbReference>
<dbReference type="Pfam" id="PF08701">
    <property type="entry name" value="GN3L_Grn1"/>
    <property type="match status" value="1"/>
</dbReference>
<evidence type="ECO:0000259" key="7">
    <source>
        <dbReference type="PROSITE" id="PS51721"/>
    </source>
</evidence>
<dbReference type="GO" id="GO:0050793">
    <property type="term" value="P:regulation of developmental process"/>
    <property type="evidence" value="ECO:0007669"/>
    <property type="project" value="UniProtKB-ARBA"/>
</dbReference>
<dbReference type="PRINTS" id="PR00326">
    <property type="entry name" value="GTP1OBG"/>
</dbReference>
<dbReference type="GeneID" id="9681327"/>
<dbReference type="InterPro" id="IPR050755">
    <property type="entry name" value="TRAFAC_YlqF/YawG_RiboMat"/>
</dbReference>
<evidence type="ECO:0000313" key="9">
    <source>
        <dbReference type="Proteomes" id="UP000001876"/>
    </source>
</evidence>
<dbReference type="eggNOG" id="KOG2484">
    <property type="taxonomic scope" value="Eukaryota"/>
</dbReference>
<dbReference type="PANTHER" id="PTHR11089">
    <property type="entry name" value="GTP-BINDING PROTEIN-RELATED"/>
    <property type="match status" value="1"/>
</dbReference>
<dbReference type="FunFam" id="1.10.1580.10:FF:000002">
    <property type="entry name" value="Guanine nucleotide-binding protein-like 3 (nucleolar)-like"/>
    <property type="match status" value="1"/>
</dbReference>
<dbReference type="RefSeq" id="XP_003056366.1">
    <property type="nucleotide sequence ID" value="XM_003056320.1"/>
</dbReference>
<feature type="region of interest" description="Disordered" evidence="6">
    <location>
        <begin position="25"/>
        <end position="57"/>
    </location>
</feature>
<keyword evidence="3" id="KW-0175">Coiled coil</keyword>
<dbReference type="AlphaFoldDB" id="C1MKD2"/>
<sequence length="605" mass="66881">MPKKSTKSKSKRTTLKQKYKLIKKVKEHHKKKRRVDAKKKRLGIKPPAPKDPGLPTQWPYKEELMHEINFESEKRRNFEEAKSLSKAFRRAESRKRSRAKGVGLPLENLEVLRQGADKRGDAFNLKTNILDSHTAGARVTSDIDNSRRAHFREFLRVVEASDVIIQVLDVRDPLASRSLEVEHIVRSSNPHKRVVLLLNKIDLVPRDNVKAWLKYFREEIPCVVFKCATGSAGSSSNKLGSRALPTQGTYGGKDALGAETLLQLLKNYARSRNLKRAITVGIVGFPNVGKSSLINSLKRSRYAAAVGNTPGFTTVSKEITLDKQIKLIDSPGVIFASSLGESAGSVALRNCIKIEKLTDPIAPVGEILRRCPAEQLMLLYGTGKFADTDSFLRQVGRVQGKLKKGGIPDLVAAARVVLNDWNCGSIPYYTEPPERCSTADEIYTGSEVVTKWSNEFNVQEVFAEEESTVIAGIPSASISDLEFLSSKSAGAAKLDTIQCSKDNKSEGSIIDKESNKEDRSEDSVLAKRTARNTQVYPSRSDGPNTLGSSPVNVKSSMAQITVLYESVGQLNPNQLRAVKRKTKKIKATIKTGLGRDESGSEYNWD</sequence>
<evidence type="ECO:0000256" key="3">
    <source>
        <dbReference type="ARBA" id="ARBA00023054"/>
    </source>
</evidence>
<dbReference type="EMBL" id="GG663736">
    <property type="protein sequence ID" value="EEH59742.1"/>
    <property type="molecule type" value="Genomic_DNA"/>
</dbReference>
<dbReference type="Proteomes" id="UP000001876">
    <property type="component" value="Unassembled WGS sequence"/>
</dbReference>
<dbReference type="FunFam" id="3.40.50.300:FF:000571">
    <property type="entry name" value="Guanine nucleotide-binding protein-like NSN1"/>
    <property type="match status" value="1"/>
</dbReference>
<dbReference type="InterPro" id="IPR027417">
    <property type="entry name" value="P-loop_NTPase"/>
</dbReference>
<dbReference type="GO" id="GO:0005525">
    <property type="term" value="F:GTP binding"/>
    <property type="evidence" value="ECO:0007669"/>
    <property type="project" value="UniProtKB-KW"/>
</dbReference>
<evidence type="ECO:0000313" key="8">
    <source>
        <dbReference type="EMBL" id="EEH59742.1"/>
    </source>
</evidence>
<dbReference type="InterPro" id="IPR006073">
    <property type="entry name" value="GTP-bd"/>
</dbReference>
<organism evidence="9">
    <name type="scientific">Micromonas pusilla (strain CCMP1545)</name>
    <name type="common">Picoplanktonic green alga</name>
    <dbReference type="NCBI Taxonomy" id="564608"/>
    <lineage>
        <taxon>Eukaryota</taxon>
        <taxon>Viridiplantae</taxon>
        <taxon>Chlorophyta</taxon>
        <taxon>Mamiellophyceae</taxon>
        <taxon>Mamiellales</taxon>
        <taxon>Mamiellaceae</taxon>
        <taxon>Micromonas</taxon>
    </lineage>
</organism>
<feature type="domain" description="CP-type G" evidence="7">
    <location>
        <begin position="151"/>
        <end position="336"/>
    </location>
</feature>
<evidence type="ECO:0000256" key="6">
    <source>
        <dbReference type="SAM" id="MobiDB-lite"/>
    </source>
</evidence>
<dbReference type="CDD" id="cd04178">
    <property type="entry name" value="Nucleostemin_like"/>
    <property type="match status" value="1"/>
</dbReference>
<feature type="compositionally biased region" description="Basic residues" evidence="6">
    <location>
        <begin position="25"/>
        <end position="43"/>
    </location>
</feature>
<dbReference type="OrthoDB" id="444945at2759"/>
<proteinExistence type="predicted"/>
<feature type="compositionally biased region" description="Basic and acidic residues" evidence="6">
    <location>
        <begin position="504"/>
        <end position="525"/>
    </location>
</feature>
<dbReference type="PROSITE" id="PS51721">
    <property type="entry name" value="G_CP"/>
    <property type="match status" value="1"/>
</dbReference>
<dbReference type="GO" id="GO:0005730">
    <property type="term" value="C:nucleolus"/>
    <property type="evidence" value="ECO:0007669"/>
    <property type="project" value="UniProtKB-SubCell"/>
</dbReference>
<dbReference type="GO" id="GO:0051239">
    <property type="term" value="P:regulation of multicellular organismal process"/>
    <property type="evidence" value="ECO:0007669"/>
    <property type="project" value="UniProtKB-ARBA"/>
</dbReference>
<keyword evidence="9" id="KW-1185">Reference proteome</keyword>
<evidence type="ECO:0000256" key="2">
    <source>
        <dbReference type="ARBA" id="ARBA00022741"/>
    </source>
</evidence>
<dbReference type="SUPFAM" id="SSF52540">
    <property type="entry name" value="P-loop containing nucleoside triphosphate hydrolases"/>
    <property type="match status" value="1"/>
</dbReference>
<comment type="subcellular location">
    <subcellularLocation>
        <location evidence="1">Nucleus</location>
        <location evidence="1">Nucleolus</location>
    </subcellularLocation>
</comment>
<dbReference type="Gene3D" id="3.40.50.300">
    <property type="entry name" value="P-loop containing nucleotide triphosphate hydrolases"/>
    <property type="match status" value="1"/>
</dbReference>
<evidence type="ECO:0000256" key="1">
    <source>
        <dbReference type="ARBA" id="ARBA00004604"/>
    </source>
</evidence>
<gene>
    <name evidence="8" type="ORF">MICPUCDRAFT_49418</name>
</gene>